<feature type="chain" id="PRO_5044568023" evidence="1">
    <location>
        <begin position="21"/>
        <end position="86"/>
    </location>
</feature>
<feature type="signal peptide" evidence="1">
    <location>
        <begin position="1"/>
        <end position="20"/>
    </location>
</feature>
<dbReference type="EMBL" id="MTBM01000019">
    <property type="protein sequence ID" value="OSI09071.1"/>
    <property type="molecule type" value="Genomic_DNA"/>
</dbReference>
<gene>
    <name evidence="2" type="ORF">BWD10_11185</name>
    <name evidence="4" type="ORF">NCTC12229_02014</name>
    <name evidence="3" type="ORF">SAMEA4504057_00910</name>
</gene>
<evidence type="ECO:0000313" key="6">
    <source>
        <dbReference type="Proteomes" id="UP000215033"/>
    </source>
</evidence>
<name>A0A1X3CNW4_9NEIS</name>
<dbReference type="EMBL" id="LT906434">
    <property type="protein sequence ID" value="SNU79410.1"/>
    <property type="molecule type" value="Genomic_DNA"/>
</dbReference>
<dbReference type="Proteomes" id="UP000193466">
    <property type="component" value="Unassembled WGS sequence"/>
</dbReference>
<evidence type="ECO:0000313" key="5">
    <source>
        <dbReference type="Proteomes" id="UP000193466"/>
    </source>
</evidence>
<reference evidence="3 6" key="2">
    <citation type="submission" date="2017-06" db="EMBL/GenBank/DDBJ databases">
        <authorList>
            <consortium name="Pathogen Informatics"/>
        </authorList>
    </citation>
    <scope>NUCLEOTIDE SEQUENCE [LARGE SCALE GENOMIC DNA]</scope>
    <source>
        <strain evidence="3 6">NCTC12230</strain>
    </source>
</reference>
<protein>
    <submittedName>
        <fullName evidence="3 4">Secreted protein</fullName>
    </submittedName>
</protein>
<dbReference type="AlphaFoldDB" id="A0A1X3CNW4"/>
<accession>A0A1X3CNW4</accession>
<sequence length="86" mass="9504">MKKSRNLALLSLFTVVFLVATNGYQEAEAALFSSECAELNHVVFEQMNSSQQSFAQKCAAIEAAQAWEQSYGDLNTEMLMAGVVYE</sequence>
<evidence type="ECO:0000313" key="2">
    <source>
        <dbReference type="EMBL" id="OSI09071.1"/>
    </source>
</evidence>
<evidence type="ECO:0000256" key="1">
    <source>
        <dbReference type="SAM" id="SignalP"/>
    </source>
</evidence>
<evidence type="ECO:0000313" key="4">
    <source>
        <dbReference type="EMBL" id="SUA44516.1"/>
    </source>
</evidence>
<keyword evidence="5" id="KW-1185">Reference proteome</keyword>
<evidence type="ECO:0000313" key="3">
    <source>
        <dbReference type="EMBL" id="SNU79410.1"/>
    </source>
</evidence>
<evidence type="ECO:0000313" key="7">
    <source>
        <dbReference type="Proteomes" id="UP000254055"/>
    </source>
</evidence>
<reference evidence="4 7" key="3">
    <citation type="submission" date="2018-06" db="EMBL/GenBank/DDBJ databases">
        <authorList>
            <consortium name="Pathogen Informatics"/>
            <person name="Doyle S."/>
        </authorList>
    </citation>
    <scope>NUCLEOTIDE SEQUENCE [LARGE SCALE GENOMIC DNA]</scope>
    <source>
        <strain evidence="4 7">NCTC12229</strain>
    </source>
</reference>
<organism evidence="4 7">
    <name type="scientific">Neisseria zoodegmatis</name>
    <dbReference type="NCBI Taxonomy" id="326523"/>
    <lineage>
        <taxon>Bacteria</taxon>
        <taxon>Pseudomonadati</taxon>
        <taxon>Pseudomonadota</taxon>
        <taxon>Betaproteobacteria</taxon>
        <taxon>Neisseriales</taxon>
        <taxon>Neisseriaceae</taxon>
        <taxon>Neisseria</taxon>
    </lineage>
</organism>
<dbReference type="KEGG" id="nzo:SAMEA4504057_0910"/>
<dbReference type="RefSeq" id="WP_085364413.1">
    <property type="nucleotide sequence ID" value="NZ_LT906434.1"/>
</dbReference>
<reference evidence="2 5" key="1">
    <citation type="submission" date="2017-01" db="EMBL/GenBank/DDBJ databases">
        <authorList>
            <person name="Wolfgang W.J."/>
            <person name="Cole J."/>
            <person name="Wroblewski D."/>
            <person name="Mcginnis J."/>
            <person name="Musser K.A."/>
        </authorList>
    </citation>
    <scope>NUCLEOTIDE SEQUENCE [LARGE SCALE GENOMIC DNA]</scope>
    <source>
        <strain evidence="2 5">DSM 21643</strain>
    </source>
</reference>
<dbReference type="EMBL" id="UGRS01000002">
    <property type="protein sequence ID" value="SUA44516.1"/>
    <property type="molecule type" value="Genomic_DNA"/>
</dbReference>
<dbReference type="Proteomes" id="UP000254055">
    <property type="component" value="Unassembled WGS sequence"/>
</dbReference>
<dbReference type="Proteomes" id="UP000215033">
    <property type="component" value="Chromosome 1"/>
</dbReference>
<proteinExistence type="predicted"/>
<keyword evidence="1" id="KW-0732">Signal</keyword>